<dbReference type="InterPro" id="IPR000573">
    <property type="entry name" value="AconitaseA/IPMdHydase_ssu_swvl"/>
</dbReference>
<dbReference type="InterPro" id="IPR015931">
    <property type="entry name" value="Acnase/IPM_dHydase_lsu_aba_1/3"/>
</dbReference>
<dbReference type="InterPro" id="IPR006249">
    <property type="entry name" value="Aconitase/IRP2"/>
</dbReference>
<dbReference type="SUPFAM" id="SSF52016">
    <property type="entry name" value="LeuD/IlvD-like"/>
    <property type="match status" value="1"/>
</dbReference>
<evidence type="ECO:0000256" key="1">
    <source>
        <dbReference type="ARBA" id="ARBA00023004"/>
    </source>
</evidence>
<dbReference type="OrthoDB" id="2224430at2759"/>
<comment type="caution">
    <text evidence="3">The sequence shown here is derived from an EMBL/GenBank/DDBJ whole genome shotgun (WGS) entry which is preliminary data.</text>
</comment>
<dbReference type="Gene3D" id="3.20.19.10">
    <property type="entry name" value="Aconitase, domain 4"/>
    <property type="match status" value="1"/>
</dbReference>
<reference evidence="3" key="1">
    <citation type="journal article" date="2019" name="Genome Biol. Evol.">
        <title>The Rhododendron genome and chromosomal organization provide insight into shared whole-genome duplications across the heath family (Ericaceae).</title>
        <authorList>
            <person name="Soza V.L."/>
            <person name="Lindsley D."/>
            <person name="Waalkes A."/>
            <person name="Ramage E."/>
            <person name="Patwardhan R.P."/>
            <person name="Burton J.N."/>
            <person name="Adey A."/>
            <person name="Kumar A."/>
            <person name="Qiu R."/>
            <person name="Shendure J."/>
            <person name="Hall B."/>
        </authorList>
    </citation>
    <scope>NUCLEOTIDE SEQUENCE</scope>
    <source>
        <strain evidence="3">RSF 1966-606</strain>
    </source>
</reference>
<dbReference type="EMBL" id="QEFC01005630">
    <property type="protein sequence ID" value="KAE9444784.1"/>
    <property type="molecule type" value="Genomic_DNA"/>
</dbReference>
<dbReference type="SUPFAM" id="SSF53732">
    <property type="entry name" value="Aconitase iron-sulfur domain"/>
    <property type="match status" value="1"/>
</dbReference>
<organism evidence="3">
    <name type="scientific">Rhododendron williamsianum</name>
    <dbReference type="NCBI Taxonomy" id="262921"/>
    <lineage>
        <taxon>Eukaryota</taxon>
        <taxon>Viridiplantae</taxon>
        <taxon>Streptophyta</taxon>
        <taxon>Embryophyta</taxon>
        <taxon>Tracheophyta</taxon>
        <taxon>Spermatophyta</taxon>
        <taxon>Magnoliopsida</taxon>
        <taxon>eudicotyledons</taxon>
        <taxon>Gunneridae</taxon>
        <taxon>Pentapetalae</taxon>
        <taxon>asterids</taxon>
        <taxon>Ericales</taxon>
        <taxon>Ericaceae</taxon>
        <taxon>Ericoideae</taxon>
        <taxon>Rhodoreae</taxon>
        <taxon>Rhododendron</taxon>
    </lineage>
</organism>
<name>A0A6A4KK97_9ERIC</name>
<dbReference type="InterPro" id="IPR036008">
    <property type="entry name" value="Aconitase_4Fe-4S_dom"/>
</dbReference>
<dbReference type="Gene3D" id="3.30.499.10">
    <property type="entry name" value="Aconitase, domain 3"/>
    <property type="match status" value="1"/>
</dbReference>
<dbReference type="AlphaFoldDB" id="A0A6A4KK97"/>
<dbReference type="InterPro" id="IPR015928">
    <property type="entry name" value="Aconitase/3IPM_dehydase_swvl"/>
</dbReference>
<proteinExistence type="predicted"/>
<dbReference type="Pfam" id="PF00694">
    <property type="entry name" value="Aconitase_C"/>
    <property type="match status" value="1"/>
</dbReference>
<feature type="domain" description="Aconitase A/isopropylmalate dehydratase small subunit swivel" evidence="2">
    <location>
        <begin position="141"/>
        <end position="210"/>
    </location>
</feature>
<gene>
    <name evidence="3" type="ORF">C3L33_23318</name>
</gene>
<evidence type="ECO:0000313" key="3">
    <source>
        <dbReference type="EMBL" id="KAE9444784.1"/>
    </source>
</evidence>
<evidence type="ECO:0000259" key="2">
    <source>
        <dbReference type="Pfam" id="PF00694"/>
    </source>
</evidence>
<keyword evidence="1" id="KW-0408">Iron</keyword>
<dbReference type="PANTHER" id="PTHR11670">
    <property type="entry name" value="ACONITASE/IRON-RESPONSIVE ELEMENT FAMILY MEMBER"/>
    <property type="match status" value="1"/>
</dbReference>
<protein>
    <recommendedName>
        <fullName evidence="2">Aconitase A/isopropylmalate dehydratase small subunit swivel domain-containing protein</fullName>
    </recommendedName>
</protein>
<accession>A0A6A4KK97</accession>
<dbReference type="GO" id="GO:0016836">
    <property type="term" value="F:hydro-lyase activity"/>
    <property type="evidence" value="ECO:0007669"/>
    <property type="project" value="UniProtKB-ARBA"/>
</dbReference>
<sequence length="235" mass="25324">MSGSAKHTINDTIAENPLTRANYLALPPLVVAYALAGMEPIGTAKDGKDVYFKDIWPSNEEVAERLLRWANPSYVEFPISPFFKSLCLGSKDVTVAPPGPRGVKDAYCIPDFGDGITTDHISPAGSIHKDSPSLLQSTCLSVMVRGTFANIRLVNKLLNGEVGPKTIHIPTGEKLSVFGAPMRYKVVAHDLAGAEYGSGSSRDWGFKGPNATDAEKLGLMGHERYTIHLPNDVSN</sequence>
<dbReference type="GO" id="GO:0043436">
    <property type="term" value="P:oxoacid metabolic process"/>
    <property type="evidence" value="ECO:0007669"/>
    <property type="project" value="UniProtKB-ARBA"/>
</dbReference>
<feature type="non-terminal residue" evidence="3">
    <location>
        <position position="1"/>
    </location>
</feature>